<organism evidence="3 4">
    <name type="scientific">Coffea canephora</name>
    <name type="common">Robusta coffee</name>
    <dbReference type="NCBI Taxonomy" id="49390"/>
    <lineage>
        <taxon>Eukaryota</taxon>
        <taxon>Viridiplantae</taxon>
        <taxon>Streptophyta</taxon>
        <taxon>Embryophyta</taxon>
        <taxon>Tracheophyta</taxon>
        <taxon>Spermatophyta</taxon>
        <taxon>Magnoliopsida</taxon>
        <taxon>eudicotyledons</taxon>
        <taxon>Gunneridae</taxon>
        <taxon>Pentapetalae</taxon>
        <taxon>asterids</taxon>
        <taxon>lamiids</taxon>
        <taxon>Gentianales</taxon>
        <taxon>Rubiaceae</taxon>
        <taxon>Ixoroideae</taxon>
        <taxon>Gardenieae complex</taxon>
        <taxon>Bertiereae - Coffeeae clade</taxon>
        <taxon>Coffeeae</taxon>
        <taxon>Coffea</taxon>
    </lineage>
</organism>
<sequence>MKNGESTYEPPRGRGKNKCFWTPEEVKALVEALKELSYDPLWKNDGGFKQNYMFEVHNIISSKIPNFTKKVDPHVESKVKWLKSKFYAISKMLRQSGCKWNAAEKMISCERQWYDNWVKAHKEAKGLWNMKFPYLRDLEVVYGDDIVKAEEIEGFEDADQNIETALIEANVMDFSDEGNEEANSVTQDKEANTTSTSTLRKQKRQTSPICKESKKVKTSVAPLLVPEQFELMTGKFEVLLDHLATIATTMAKEDQRAQLAADRSNRVVEELLKLGLPTGDLFGAANILCAESSKLNVFFQLSPKMRRQYVNYLLYPTSSLSGSSN</sequence>
<feature type="compositionally biased region" description="Polar residues" evidence="1">
    <location>
        <begin position="181"/>
        <end position="199"/>
    </location>
</feature>
<evidence type="ECO:0000256" key="1">
    <source>
        <dbReference type="SAM" id="MobiDB-lite"/>
    </source>
</evidence>
<reference evidence="4" key="1">
    <citation type="journal article" date="2014" name="Science">
        <title>The coffee genome provides insight into the convergent evolution of caffeine biosynthesis.</title>
        <authorList>
            <person name="Denoeud F."/>
            <person name="Carretero-Paulet L."/>
            <person name="Dereeper A."/>
            <person name="Droc G."/>
            <person name="Guyot R."/>
            <person name="Pietrella M."/>
            <person name="Zheng C."/>
            <person name="Alberti A."/>
            <person name="Anthony F."/>
            <person name="Aprea G."/>
            <person name="Aury J.M."/>
            <person name="Bento P."/>
            <person name="Bernard M."/>
            <person name="Bocs S."/>
            <person name="Campa C."/>
            <person name="Cenci A."/>
            <person name="Combes M.C."/>
            <person name="Crouzillat D."/>
            <person name="Da Silva C."/>
            <person name="Daddiego L."/>
            <person name="De Bellis F."/>
            <person name="Dussert S."/>
            <person name="Garsmeur O."/>
            <person name="Gayraud T."/>
            <person name="Guignon V."/>
            <person name="Jahn K."/>
            <person name="Jamilloux V."/>
            <person name="Joet T."/>
            <person name="Labadie K."/>
            <person name="Lan T."/>
            <person name="Leclercq J."/>
            <person name="Lepelley M."/>
            <person name="Leroy T."/>
            <person name="Li L.T."/>
            <person name="Librado P."/>
            <person name="Lopez L."/>
            <person name="Munoz A."/>
            <person name="Noel B."/>
            <person name="Pallavicini A."/>
            <person name="Perrotta G."/>
            <person name="Poncet V."/>
            <person name="Pot D."/>
            <person name="Priyono X."/>
            <person name="Rigoreau M."/>
            <person name="Rouard M."/>
            <person name="Rozas J."/>
            <person name="Tranchant-Dubreuil C."/>
            <person name="VanBuren R."/>
            <person name="Zhang Q."/>
            <person name="Andrade A.C."/>
            <person name="Argout X."/>
            <person name="Bertrand B."/>
            <person name="de Kochko A."/>
            <person name="Graziosi G."/>
            <person name="Henry R.J."/>
            <person name="Jayarama X."/>
            <person name="Ming R."/>
            <person name="Nagai C."/>
            <person name="Rounsley S."/>
            <person name="Sankoff D."/>
            <person name="Giuliano G."/>
            <person name="Albert V.A."/>
            <person name="Wincker P."/>
            <person name="Lashermes P."/>
        </authorList>
    </citation>
    <scope>NUCLEOTIDE SEQUENCE [LARGE SCALE GENOMIC DNA]</scope>
    <source>
        <strain evidence="4">cv. DH200-94</strain>
    </source>
</reference>
<dbReference type="OMA" id="ANILCAE"/>
<dbReference type="EMBL" id="HG739087">
    <property type="protein sequence ID" value="CDO99444.1"/>
    <property type="molecule type" value="Genomic_DNA"/>
</dbReference>
<dbReference type="STRING" id="49390.A0A068TTY7"/>
<evidence type="ECO:0000313" key="4">
    <source>
        <dbReference type="Proteomes" id="UP000295252"/>
    </source>
</evidence>
<dbReference type="PANTHER" id="PTHR46250:SF15">
    <property type="entry name" value="OS01G0523800 PROTEIN"/>
    <property type="match status" value="1"/>
</dbReference>
<feature type="region of interest" description="Disordered" evidence="1">
    <location>
        <begin position="177"/>
        <end position="208"/>
    </location>
</feature>
<dbReference type="AlphaFoldDB" id="A0A068TTY7"/>
<dbReference type="PhylomeDB" id="A0A068TTY7"/>
<dbReference type="Proteomes" id="UP000295252">
    <property type="component" value="Chromosome V"/>
</dbReference>
<evidence type="ECO:0000313" key="3">
    <source>
        <dbReference type="EMBL" id="CDO99444.1"/>
    </source>
</evidence>
<dbReference type="Gramene" id="CDO99444">
    <property type="protein sequence ID" value="CDO99444"/>
    <property type="gene ID" value="GSCOC_T00026618001"/>
</dbReference>
<dbReference type="InParanoid" id="A0A068TTY7"/>
<proteinExistence type="predicted"/>
<gene>
    <name evidence="3" type="ORF">GSCOC_T00026618001</name>
</gene>
<evidence type="ECO:0000259" key="2">
    <source>
        <dbReference type="Pfam" id="PF12776"/>
    </source>
</evidence>
<dbReference type="PANTHER" id="PTHR46250">
    <property type="entry name" value="MYB/SANT-LIKE DNA-BINDING DOMAIN PROTEIN-RELATED"/>
    <property type="match status" value="1"/>
</dbReference>
<protein>
    <recommendedName>
        <fullName evidence="2">Myb/SANT-like domain-containing protein</fullName>
    </recommendedName>
</protein>
<dbReference type="Pfam" id="PF12776">
    <property type="entry name" value="Myb_DNA-bind_3"/>
    <property type="match status" value="1"/>
</dbReference>
<feature type="domain" description="Myb/SANT-like" evidence="2">
    <location>
        <begin position="21"/>
        <end position="116"/>
    </location>
</feature>
<name>A0A068TTY7_COFCA</name>
<dbReference type="OrthoDB" id="1719468at2759"/>
<keyword evidence="4" id="KW-1185">Reference proteome</keyword>
<dbReference type="InterPro" id="IPR024752">
    <property type="entry name" value="Myb/SANT-like_dom"/>
</dbReference>
<accession>A0A068TTY7</accession>